<reference evidence="5 6" key="1">
    <citation type="journal article" date="2022" name="Genome Biol. Evol.">
        <title>Host diet, physiology and behaviors set the stage for Lachnospiraceae cladogenesis.</title>
        <authorList>
            <person name="Vera-Ponce De Leon A."/>
            <person name="Schneider M."/>
            <person name="Jahnes B.C."/>
            <person name="Sadowski V."/>
            <person name="Camuy-Velez L.A."/>
            <person name="Duan J."/>
            <person name="Sabree Z.L."/>
        </authorList>
    </citation>
    <scope>NUCLEOTIDE SEQUENCE [LARGE SCALE GENOMIC DNA]</scope>
    <source>
        <strain evidence="5 6">PAL113</strain>
    </source>
</reference>
<evidence type="ECO:0000256" key="1">
    <source>
        <dbReference type="ARBA" id="ARBA00022741"/>
    </source>
</evidence>
<sequence>MSVVIELPGVLTTVQDRGRFGYQESGITSSGAMDQEAYERANYLVGNSDGEAVLELTLFGGEMLITQDAVIAITGADMKPCLEGKEIPMYQPVMVTAQSHLTFGFAEKGCRTYLAFAGGVDVPIRLGSRSTNLKCGLGGYEGRALVKGDCFEIGETKIYYEELKNRKMSPSNYGNEWEVHVVMGPQEEVFTEEVKTCFLKSVYTIGGESDRMGYRLEGPKITSDRGVDIVSEGIAFGSIQIPANGKPIILMADHQTVGGYAKIASVCFFDLPKLAQARPGDKLRFNAIDIKQAQQMGRKEIKKWTTA</sequence>
<dbReference type="SMART" id="SM00797">
    <property type="entry name" value="AHS2"/>
    <property type="match status" value="1"/>
</dbReference>
<dbReference type="EMBL" id="JAMZFW010000001">
    <property type="protein sequence ID" value="MCP1100970.1"/>
    <property type="molecule type" value="Genomic_DNA"/>
</dbReference>
<dbReference type="InterPro" id="IPR029000">
    <property type="entry name" value="Cyclophilin-like_dom_sf"/>
</dbReference>
<evidence type="ECO:0000313" key="6">
    <source>
        <dbReference type="Proteomes" id="UP001523566"/>
    </source>
</evidence>
<organism evidence="5 6">
    <name type="scientific">Aequitasia blattaphilus</name>
    <dbReference type="NCBI Taxonomy" id="2949332"/>
    <lineage>
        <taxon>Bacteria</taxon>
        <taxon>Bacillati</taxon>
        <taxon>Bacillota</taxon>
        <taxon>Clostridia</taxon>
        <taxon>Lachnospirales</taxon>
        <taxon>Lachnospiraceae</taxon>
        <taxon>Aequitasia</taxon>
    </lineage>
</organism>
<accession>A0ABT1E559</accession>
<gene>
    <name evidence="5" type="ORF">NK125_00910</name>
</gene>
<name>A0ABT1E559_9FIRM</name>
<keyword evidence="1" id="KW-0547">Nucleotide-binding</keyword>
<keyword evidence="6" id="KW-1185">Reference proteome</keyword>
<evidence type="ECO:0000313" key="5">
    <source>
        <dbReference type="EMBL" id="MCP1100970.1"/>
    </source>
</evidence>
<dbReference type="InterPro" id="IPR052708">
    <property type="entry name" value="PxpC"/>
</dbReference>
<dbReference type="SUPFAM" id="SSF50891">
    <property type="entry name" value="Cyclophilin-like"/>
    <property type="match status" value="1"/>
</dbReference>
<dbReference type="NCBIfam" id="TIGR00724">
    <property type="entry name" value="urea_amlyse_rel"/>
    <property type="match status" value="1"/>
</dbReference>
<proteinExistence type="predicted"/>
<keyword evidence="3" id="KW-0067">ATP-binding</keyword>
<dbReference type="PANTHER" id="PTHR43309">
    <property type="entry name" value="5-OXOPROLINASE SUBUNIT C"/>
    <property type="match status" value="1"/>
</dbReference>
<dbReference type="RefSeq" id="WP_262064755.1">
    <property type="nucleotide sequence ID" value="NZ_JAMXOD010000001.1"/>
</dbReference>
<dbReference type="InterPro" id="IPR003778">
    <property type="entry name" value="CT_A_B"/>
</dbReference>
<evidence type="ECO:0000256" key="2">
    <source>
        <dbReference type="ARBA" id="ARBA00022801"/>
    </source>
</evidence>
<dbReference type="PANTHER" id="PTHR43309:SF5">
    <property type="entry name" value="5-OXOPROLINASE SUBUNIT C"/>
    <property type="match status" value="1"/>
</dbReference>
<evidence type="ECO:0000256" key="3">
    <source>
        <dbReference type="ARBA" id="ARBA00022840"/>
    </source>
</evidence>
<comment type="caution">
    <text evidence="5">The sequence shown here is derived from an EMBL/GenBank/DDBJ whole genome shotgun (WGS) entry which is preliminary data.</text>
</comment>
<dbReference type="Pfam" id="PF02626">
    <property type="entry name" value="CT_A_B"/>
    <property type="match status" value="1"/>
</dbReference>
<feature type="domain" description="Carboxyltransferase" evidence="4">
    <location>
        <begin position="24"/>
        <end position="304"/>
    </location>
</feature>
<dbReference type="Gene3D" id="2.40.100.10">
    <property type="entry name" value="Cyclophilin-like"/>
    <property type="match status" value="1"/>
</dbReference>
<protein>
    <submittedName>
        <fullName evidence="5">Biotin-dependent carboxyltransferase family protein</fullName>
    </submittedName>
</protein>
<keyword evidence="2" id="KW-0378">Hydrolase</keyword>
<dbReference type="Proteomes" id="UP001523566">
    <property type="component" value="Unassembled WGS sequence"/>
</dbReference>
<evidence type="ECO:0000259" key="4">
    <source>
        <dbReference type="SMART" id="SM00797"/>
    </source>
</evidence>